<keyword evidence="2" id="KW-1185">Reference proteome</keyword>
<dbReference type="SUPFAM" id="SSF51395">
    <property type="entry name" value="FMN-linked oxidoreductases"/>
    <property type="match status" value="2"/>
</dbReference>
<dbReference type="InterPro" id="IPR013785">
    <property type="entry name" value="Aldolase_TIM"/>
</dbReference>
<dbReference type="RefSeq" id="WP_192757702.1">
    <property type="nucleotide sequence ID" value="NZ_JADBDZ010000001.1"/>
</dbReference>
<name>A0ABR9JJJ2_9ACTN</name>
<dbReference type="PANTHER" id="PTHR22893">
    <property type="entry name" value="NADH OXIDOREDUCTASE-RELATED"/>
    <property type="match status" value="1"/>
</dbReference>
<gene>
    <name evidence="1" type="ORF">H4W34_000558</name>
</gene>
<accession>A0ABR9JJJ2</accession>
<sequence length="123" mass="12777">MNEFFEPLTLGKLELPNRFVMGPMTRSRAQGGLPGGLAAEYPGALVLCPHPSADAFPATPATGAAALREGVADAVAMATLWLANPDLPARVRAGGPYNDADEDTFYGGDHRGYTDYATLGGPA</sequence>
<evidence type="ECO:0000313" key="2">
    <source>
        <dbReference type="Proteomes" id="UP000627838"/>
    </source>
</evidence>
<protein>
    <submittedName>
        <fullName evidence="1">2,4-dienoyl-CoA reductase-like NADH-dependent reductase (Old Yellow Enzyme family)</fullName>
    </submittedName>
</protein>
<reference evidence="1 2" key="1">
    <citation type="submission" date="2020-10" db="EMBL/GenBank/DDBJ databases">
        <title>Sequencing the genomes of 1000 actinobacteria strains.</title>
        <authorList>
            <person name="Klenk H.-P."/>
        </authorList>
    </citation>
    <scope>NUCLEOTIDE SEQUENCE [LARGE SCALE GENOMIC DNA]</scope>
    <source>
        <strain evidence="1 2">DSM 46744</strain>
    </source>
</reference>
<dbReference type="PANTHER" id="PTHR22893:SF91">
    <property type="entry name" value="NADPH DEHYDROGENASE 2-RELATED"/>
    <property type="match status" value="1"/>
</dbReference>
<proteinExistence type="predicted"/>
<comment type="caution">
    <text evidence="1">The sequence shown here is derived from an EMBL/GenBank/DDBJ whole genome shotgun (WGS) entry which is preliminary data.</text>
</comment>
<evidence type="ECO:0000313" key="1">
    <source>
        <dbReference type="EMBL" id="MBE1530725.1"/>
    </source>
</evidence>
<dbReference type="EMBL" id="JADBDZ010000001">
    <property type="protein sequence ID" value="MBE1530725.1"/>
    <property type="molecule type" value="Genomic_DNA"/>
</dbReference>
<dbReference type="Proteomes" id="UP000627838">
    <property type="component" value="Unassembled WGS sequence"/>
</dbReference>
<organism evidence="1 2">
    <name type="scientific">Actinomadura algeriensis</name>
    <dbReference type="NCBI Taxonomy" id="1679523"/>
    <lineage>
        <taxon>Bacteria</taxon>
        <taxon>Bacillati</taxon>
        <taxon>Actinomycetota</taxon>
        <taxon>Actinomycetes</taxon>
        <taxon>Streptosporangiales</taxon>
        <taxon>Thermomonosporaceae</taxon>
        <taxon>Actinomadura</taxon>
    </lineage>
</organism>
<dbReference type="InterPro" id="IPR045247">
    <property type="entry name" value="Oye-like"/>
</dbReference>
<dbReference type="Gene3D" id="3.20.20.70">
    <property type="entry name" value="Aldolase class I"/>
    <property type="match status" value="2"/>
</dbReference>